<gene>
    <name evidence="2" type="ORF">DWU89_19080</name>
    <name evidence="1" type="ORF">H8784_18605</name>
</gene>
<dbReference type="EMBL" id="JACRTI010000076">
    <property type="protein sequence ID" value="MBC8603723.1"/>
    <property type="molecule type" value="Genomic_DNA"/>
</dbReference>
<reference evidence="1 4" key="2">
    <citation type="submission" date="2020-08" db="EMBL/GenBank/DDBJ databases">
        <title>Genome public.</title>
        <authorList>
            <person name="Liu C."/>
            <person name="Sun Q."/>
        </authorList>
    </citation>
    <scope>NUCLEOTIDE SEQUENCE [LARGE SCALE GENOMIC DNA]</scope>
    <source>
        <strain evidence="1 4">426_9</strain>
    </source>
</reference>
<evidence type="ECO:0000313" key="4">
    <source>
        <dbReference type="Proteomes" id="UP000629596"/>
    </source>
</evidence>
<dbReference type="RefSeq" id="WP_115501221.1">
    <property type="nucleotide sequence ID" value="NZ_JACRTI010000076.1"/>
</dbReference>
<name>A0A3D8H9D0_9BACT</name>
<dbReference type="AlphaFoldDB" id="A0A3D8H9D0"/>
<dbReference type="InterPro" id="IPR032252">
    <property type="entry name" value="DUF4827"/>
</dbReference>
<keyword evidence="4" id="KW-1185">Reference proteome</keyword>
<evidence type="ECO:0000313" key="2">
    <source>
        <dbReference type="EMBL" id="RDU47538.1"/>
    </source>
</evidence>
<comment type="caution">
    <text evidence="2">The sequence shown here is derived from an EMBL/GenBank/DDBJ whole genome shotgun (WGS) entry which is preliminary data.</text>
</comment>
<protein>
    <submittedName>
        <fullName evidence="2">DUF4827 family protein</fullName>
    </submittedName>
</protein>
<evidence type="ECO:0000313" key="3">
    <source>
        <dbReference type="Proteomes" id="UP000256321"/>
    </source>
</evidence>
<dbReference type="Proteomes" id="UP000256321">
    <property type="component" value="Unassembled WGS sequence"/>
</dbReference>
<reference evidence="2 3" key="1">
    <citation type="submission" date="2018-07" db="EMBL/GenBank/DDBJ databases">
        <title>Parabacteroides acidifaciens nov. sp., isolated from human feces.</title>
        <authorList>
            <person name="Wang Y.J."/>
        </authorList>
    </citation>
    <scope>NUCLEOTIDE SEQUENCE [LARGE SCALE GENOMIC DNA]</scope>
    <source>
        <strain evidence="2 3">426-9</strain>
    </source>
</reference>
<dbReference type="Proteomes" id="UP000629596">
    <property type="component" value="Unassembled WGS sequence"/>
</dbReference>
<sequence>MKRGFYILLIMCAAVMVVSCDKTKSYTDMLKAQQKAIDRLEKDSGLVFLDDFPKDSIFKENEFVKLEDGVYLNIIEKGNSERAVMGKTDVQTRFMATLFMESSSFGTGTVDLLGPHSNGTHPVEFKYGYYSEGLYSYYYNIFISPGLAAGLPYVGDSAYVKLIVPFKQMGTLGDFQSTGTPVYFEKVRYIFKK</sequence>
<dbReference type="InterPro" id="IPR046357">
    <property type="entry name" value="PPIase_dom_sf"/>
</dbReference>
<organism evidence="2 3">
    <name type="scientific">Parabacteroides acidifaciens</name>
    <dbReference type="NCBI Taxonomy" id="2290935"/>
    <lineage>
        <taxon>Bacteria</taxon>
        <taxon>Pseudomonadati</taxon>
        <taxon>Bacteroidota</taxon>
        <taxon>Bacteroidia</taxon>
        <taxon>Bacteroidales</taxon>
        <taxon>Tannerellaceae</taxon>
        <taxon>Parabacteroides</taxon>
    </lineage>
</organism>
<accession>A0A3D8H9D0</accession>
<dbReference type="Gene3D" id="3.10.50.40">
    <property type="match status" value="1"/>
</dbReference>
<dbReference type="Pfam" id="PF16109">
    <property type="entry name" value="DUF4827"/>
    <property type="match status" value="1"/>
</dbReference>
<proteinExistence type="predicted"/>
<evidence type="ECO:0000313" key="1">
    <source>
        <dbReference type="EMBL" id="MBC8603723.1"/>
    </source>
</evidence>
<dbReference type="PROSITE" id="PS51257">
    <property type="entry name" value="PROKAR_LIPOPROTEIN"/>
    <property type="match status" value="1"/>
</dbReference>
<dbReference type="EMBL" id="QREV01000076">
    <property type="protein sequence ID" value="RDU47538.1"/>
    <property type="molecule type" value="Genomic_DNA"/>
</dbReference>
<dbReference type="GO" id="GO:0003755">
    <property type="term" value="F:peptidyl-prolyl cis-trans isomerase activity"/>
    <property type="evidence" value="ECO:0007669"/>
    <property type="project" value="InterPro"/>
</dbReference>